<dbReference type="EMBL" id="CP009245">
    <property type="protein sequence ID" value="APT85282.1"/>
    <property type="molecule type" value="Genomic_DNA"/>
</dbReference>
<reference evidence="3 4" key="1">
    <citation type="submission" date="2014-08" db="EMBL/GenBank/DDBJ databases">
        <title>Complete genome sequence of Corynebacterium aquilae S-613T(T) (=DSM 44791(T)), isolated from the choana of a healthy golden eagle.</title>
        <authorList>
            <person name="Ruckert C."/>
            <person name="Albersmeier A."/>
            <person name="Winkler A."/>
            <person name="Kalinowski J."/>
        </authorList>
    </citation>
    <scope>NUCLEOTIDE SEQUENCE [LARGE SCALE GENOMIC DNA]</scope>
    <source>
        <strain evidence="3 4">S-613</strain>
    </source>
</reference>
<dbReference type="InterPro" id="IPR051547">
    <property type="entry name" value="TDP2-like"/>
</dbReference>
<evidence type="ECO:0000313" key="4">
    <source>
        <dbReference type="Proteomes" id="UP000185478"/>
    </source>
</evidence>
<dbReference type="Proteomes" id="UP000185478">
    <property type="component" value="Chromosome"/>
</dbReference>
<dbReference type="InterPro" id="IPR036691">
    <property type="entry name" value="Endo/exonu/phosph_ase_sf"/>
</dbReference>
<evidence type="ECO:0000256" key="1">
    <source>
        <dbReference type="ARBA" id="ARBA00022801"/>
    </source>
</evidence>
<dbReference type="InterPro" id="IPR005135">
    <property type="entry name" value="Endo/exonuclease/phosphatase"/>
</dbReference>
<keyword evidence="4" id="KW-1185">Reference proteome</keyword>
<dbReference type="RefSeq" id="WP_075727170.1">
    <property type="nucleotide sequence ID" value="NZ_CP009245.1"/>
</dbReference>
<evidence type="ECO:0000259" key="2">
    <source>
        <dbReference type="Pfam" id="PF03372"/>
    </source>
</evidence>
<dbReference type="SUPFAM" id="SSF56219">
    <property type="entry name" value="DNase I-like"/>
    <property type="match status" value="1"/>
</dbReference>
<organism evidence="3 4">
    <name type="scientific">Corynebacterium aquilae DSM 44791</name>
    <dbReference type="NCBI Taxonomy" id="1431546"/>
    <lineage>
        <taxon>Bacteria</taxon>
        <taxon>Bacillati</taxon>
        <taxon>Actinomycetota</taxon>
        <taxon>Actinomycetes</taxon>
        <taxon>Mycobacteriales</taxon>
        <taxon>Corynebacteriaceae</taxon>
        <taxon>Corynebacterium</taxon>
    </lineage>
</organism>
<gene>
    <name evidence="3" type="ORF">CAQU_09600</name>
</gene>
<sequence length="306" mass="34143">MKLLTLNAHAWLESEQVDKIARLAEFIVDRDVDVVALQEVNQLRRAPKTTAAEGFVGGTRREVRADNYALVLRRFLKELSQSCWQWAWVDAHIGFDKYDEGVAVLSRRPIAEVVALPHSTVYDYDNVRRRMSVAARVDAGVAGREVWVVSGHFSWWRDPAFGPATEQGFPLGQPHQDADEFIFRAEWNHLLPQLERLRAQAPVVLAGDFNNAASVRGEGYDLVTAGGMWRDSFLIADETLGEATVHKRIAGWQDNVEALRIDYVFVSAGLGVHSHEVVFADDSSCAVSDHSGILVQIHVGEERCGV</sequence>
<dbReference type="PANTHER" id="PTHR15822">
    <property type="entry name" value="TRAF AND TNF RECEPTOR-ASSOCIATED PROTEIN"/>
    <property type="match status" value="1"/>
</dbReference>
<dbReference type="Gene3D" id="3.60.10.10">
    <property type="entry name" value="Endonuclease/exonuclease/phosphatase"/>
    <property type="match status" value="1"/>
</dbReference>
<name>A0A1L7CHE2_9CORY</name>
<dbReference type="GO" id="GO:0016787">
    <property type="term" value="F:hydrolase activity"/>
    <property type="evidence" value="ECO:0007669"/>
    <property type="project" value="UniProtKB-KW"/>
</dbReference>
<dbReference type="KEGG" id="caqu:CAQU_09600"/>
<dbReference type="Pfam" id="PF03372">
    <property type="entry name" value="Exo_endo_phos"/>
    <property type="match status" value="1"/>
</dbReference>
<dbReference type="CDD" id="cd09079">
    <property type="entry name" value="RgfB-like"/>
    <property type="match status" value="1"/>
</dbReference>
<keyword evidence="1" id="KW-0378">Hydrolase</keyword>
<evidence type="ECO:0000313" key="3">
    <source>
        <dbReference type="EMBL" id="APT85282.1"/>
    </source>
</evidence>
<dbReference type="STRING" id="1431546.CAQU_09600"/>
<protein>
    <recommendedName>
        <fullName evidence="2">Endonuclease/exonuclease/phosphatase domain-containing protein</fullName>
    </recommendedName>
</protein>
<feature type="domain" description="Endonuclease/exonuclease/phosphatase" evidence="2">
    <location>
        <begin position="19"/>
        <end position="290"/>
    </location>
</feature>
<proteinExistence type="predicted"/>
<dbReference type="PANTHER" id="PTHR15822:SF23">
    <property type="entry name" value="ENDONUCLEASE_EXONUCLEASE_PHOSPHATASE FAMILY PROTEIN"/>
    <property type="match status" value="1"/>
</dbReference>
<dbReference type="AlphaFoldDB" id="A0A1L7CHE2"/>
<accession>A0A1L7CHE2</accession>